<protein>
    <recommendedName>
        <fullName evidence="3">Calpain catalytic domain-containing protein</fullName>
    </recommendedName>
</protein>
<keyword evidence="5" id="KW-1185">Reference proteome</keyword>
<evidence type="ECO:0000259" key="3">
    <source>
        <dbReference type="PROSITE" id="PS50203"/>
    </source>
</evidence>
<dbReference type="SMART" id="SM00230">
    <property type="entry name" value="CysPc"/>
    <property type="match status" value="1"/>
</dbReference>
<organism evidence="4 5">
    <name type="scientific">Fusarium falciforme</name>
    <dbReference type="NCBI Taxonomy" id="195108"/>
    <lineage>
        <taxon>Eukaryota</taxon>
        <taxon>Fungi</taxon>
        <taxon>Dikarya</taxon>
        <taxon>Ascomycota</taxon>
        <taxon>Pezizomycotina</taxon>
        <taxon>Sordariomycetes</taxon>
        <taxon>Hypocreomycetidae</taxon>
        <taxon>Hypocreales</taxon>
        <taxon>Nectriaceae</taxon>
        <taxon>Fusarium</taxon>
        <taxon>Fusarium solani species complex</taxon>
    </lineage>
</organism>
<keyword evidence="2" id="KW-0378">Hydrolase</keyword>
<dbReference type="EMBL" id="JAOQAV010000210">
    <property type="protein sequence ID" value="KAJ4176294.1"/>
    <property type="molecule type" value="Genomic_DNA"/>
</dbReference>
<dbReference type="Pfam" id="PF00648">
    <property type="entry name" value="Peptidase_C2"/>
    <property type="match status" value="1"/>
</dbReference>
<dbReference type="GO" id="GO:0006508">
    <property type="term" value="P:proteolysis"/>
    <property type="evidence" value="ECO:0007669"/>
    <property type="project" value="UniProtKB-KW"/>
</dbReference>
<feature type="domain" description="Calpain catalytic" evidence="3">
    <location>
        <begin position="10"/>
        <end position="257"/>
    </location>
</feature>
<dbReference type="SUPFAM" id="SSF54001">
    <property type="entry name" value="Cysteine proteinases"/>
    <property type="match status" value="1"/>
</dbReference>
<dbReference type="InterPro" id="IPR001300">
    <property type="entry name" value="Peptidase_C2_calpain_cat"/>
</dbReference>
<comment type="caution">
    <text evidence="4">The sequence shown here is derived from an EMBL/GenBank/DDBJ whole genome shotgun (WGS) entry which is preliminary data.</text>
</comment>
<keyword evidence="2" id="KW-0645">Protease</keyword>
<gene>
    <name evidence="4" type="ORF">NW755_014495</name>
</gene>
<dbReference type="Gene3D" id="3.90.70.10">
    <property type="entry name" value="Cysteine proteinases"/>
    <property type="match status" value="1"/>
</dbReference>
<evidence type="ECO:0000256" key="1">
    <source>
        <dbReference type="PIRSR" id="PIRSR622684-1"/>
    </source>
</evidence>
<dbReference type="InterPro" id="IPR022684">
    <property type="entry name" value="Calpain_cysteine_protease"/>
</dbReference>
<feature type="active site" evidence="1 2">
    <location>
        <position position="223"/>
    </location>
</feature>
<keyword evidence="2" id="KW-0788">Thiol protease</keyword>
<dbReference type="GO" id="GO:0004198">
    <property type="term" value="F:calcium-dependent cysteine-type endopeptidase activity"/>
    <property type="evidence" value="ECO:0007669"/>
    <property type="project" value="InterPro"/>
</dbReference>
<feature type="active site" evidence="1 2">
    <location>
        <position position="38"/>
    </location>
</feature>
<accession>A0A9W8QQQ4</accession>
<feature type="active site" evidence="1 2">
    <location>
        <position position="244"/>
    </location>
</feature>
<dbReference type="PROSITE" id="PS50203">
    <property type="entry name" value="CALPAIN_CAT"/>
    <property type="match status" value="1"/>
</dbReference>
<evidence type="ECO:0000313" key="4">
    <source>
        <dbReference type="EMBL" id="KAJ4176294.1"/>
    </source>
</evidence>
<dbReference type="InterPro" id="IPR038765">
    <property type="entry name" value="Papain-like_cys_pep_sf"/>
</dbReference>
<reference evidence="4" key="1">
    <citation type="submission" date="2022-09" db="EMBL/GenBank/DDBJ databases">
        <title>Fusarium specimens isolated from Avocado Roots.</title>
        <authorList>
            <person name="Stajich J."/>
            <person name="Roper C."/>
            <person name="Heimlech-Rivalta G."/>
        </authorList>
    </citation>
    <scope>NUCLEOTIDE SEQUENCE</scope>
    <source>
        <strain evidence="4">A02</strain>
    </source>
</reference>
<evidence type="ECO:0000313" key="5">
    <source>
        <dbReference type="Proteomes" id="UP001152087"/>
    </source>
</evidence>
<dbReference type="PANTHER" id="PTHR10183">
    <property type="entry name" value="CALPAIN"/>
    <property type="match status" value="1"/>
</dbReference>
<dbReference type="AlphaFoldDB" id="A0A9W8QQQ4"/>
<name>A0A9W8QQQ4_9HYPO</name>
<feature type="non-terminal residue" evidence="4">
    <location>
        <position position="1"/>
    </location>
</feature>
<dbReference type="Proteomes" id="UP001152087">
    <property type="component" value="Unassembled WGS sequence"/>
</dbReference>
<sequence>SEDKVPKAVKRVHEIFEQPTFMERIQGGDITQGNLSDCWLMTGLVALANIPTAVKRTCVSYSTTIGVYGFVFYRDGEWIYSIIDDKLYLKSPCWDSRSTQRDLLVQVGQDGTENLYRKRYRTGSKSLFFAQRRDQNETWVSLIEKAYAKVHGGYSSLAGGWTSEGLEDLTGGVTTELATSDILDTELFWHREMSKVNQDFLFGASTGYLANGKGERDGIAEAHAYIALEARSRKNGHRLVKLRNPWGDARKGIWEGP</sequence>
<dbReference type="PANTHER" id="PTHR10183:SF397">
    <property type="entry name" value="CALPAIN CATALYTIC DOMAIN-CONTAINING PROTEIN"/>
    <property type="match status" value="1"/>
</dbReference>
<proteinExistence type="predicted"/>
<evidence type="ECO:0000256" key="2">
    <source>
        <dbReference type="PROSITE-ProRule" id="PRU00239"/>
    </source>
</evidence>